<dbReference type="InterPro" id="IPR050953">
    <property type="entry name" value="N4_N6_ade-DNA_methylase"/>
</dbReference>
<keyword evidence="3" id="KW-0808">Transferase</keyword>
<keyword evidence="6" id="KW-0238">DNA-binding</keyword>
<evidence type="ECO:0000256" key="3">
    <source>
        <dbReference type="ARBA" id="ARBA00022679"/>
    </source>
</evidence>
<sequence length="249" mass="29188">MQNKPQSNLLFHKPNLYMFFFEKAIHDLNENGELIFIVPNSILTNTSNKKINEEIYNNFSITYWELITENIWENASVPTAIIKIIKTKNHKDKLNYFFNNGKIIFGEKINWNGKTEVKVGGASGFNSLLENGDVEFVFSETERTNKTKFIKYEPLKWNRSVPKYPLNFSFQIFVNAKTRNNKPFYILKKLQKNEFINYDASVICIYTFGSKEETLELVNKLNNYDWTNAGIKNDGRFHFSQSIIECILN</sequence>
<dbReference type="EMBL" id="CP101127">
    <property type="protein sequence ID" value="UTO26279.1"/>
    <property type="molecule type" value="Genomic_DNA"/>
</dbReference>
<dbReference type="AlphaFoldDB" id="A0A9Q9BRY2"/>
<proteinExistence type="predicted"/>
<dbReference type="InterPro" id="IPR029063">
    <property type="entry name" value="SAM-dependent_MTases_sf"/>
</dbReference>
<name>A0A9Q9BRY2_9BACT</name>
<evidence type="ECO:0000313" key="10">
    <source>
        <dbReference type="Proteomes" id="UP001059349"/>
    </source>
</evidence>
<evidence type="ECO:0000256" key="6">
    <source>
        <dbReference type="ARBA" id="ARBA00023125"/>
    </source>
</evidence>
<dbReference type="Gene3D" id="3.40.50.150">
    <property type="entry name" value="Vaccinia Virus protein VP39"/>
    <property type="match status" value="1"/>
</dbReference>
<keyword evidence="2" id="KW-0489">Methyltransferase</keyword>
<feature type="domain" description="Type II methyltransferase M.TaqI-like" evidence="8">
    <location>
        <begin position="13"/>
        <end position="62"/>
    </location>
</feature>
<dbReference type="Proteomes" id="UP001059349">
    <property type="component" value="Chromosome"/>
</dbReference>
<keyword evidence="4" id="KW-0949">S-adenosyl-L-methionine</keyword>
<protein>
    <recommendedName>
        <fullName evidence="1">site-specific DNA-methyltransferase (adenine-specific)</fullName>
        <ecNumber evidence="1">2.1.1.72</ecNumber>
    </recommendedName>
</protein>
<dbReference type="GO" id="GO:0032259">
    <property type="term" value="P:methylation"/>
    <property type="evidence" value="ECO:0007669"/>
    <property type="project" value="UniProtKB-KW"/>
</dbReference>
<comment type="catalytic activity">
    <reaction evidence="7">
        <text>a 2'-deoxyadenosine in DNA + S-adenosyl-L-methionine = an N(6)-methyl-2'-deoxyadenosine in DNA + S-adenosyl-L-homocysteine + H(+)</text>
        <dbReference type="Rhea" id="RHEA:15197"/>
        <dbReference type="Rhea" id="RHEA-COMP:12418"/>
        <dbReference type="Rhea" id="RHEA-COMP:12419"/>
        <dbReference type="ChEBI" id="CHEBI:15378"/>
        <dbReference type="ChEBI" id="CHEBI:57856"/>
        <dbReference type="ChEBI" id="CHEBI:59789"/>
        <dbReference type="ChEBI" id="CHEBI:90615"/>
        <dbReference type="ChEBI" id="CHEBI:90616"/>
        <dbReference type="EC" id="2.1.1.72"/>
    </reaction>
</comment>
<evidence type="ECO:0000256" key="2">
    <source>
        <dbReference type="ARBA" id="ARBA00022603"/>
    </source>
</evidence>
<dbReference type="PANTHER" id="PTHR33841">
    <property type="entry name" value="DNA METHYLTRANSFERASE YEEA-RELATED"/>
    <property type="match status" value="1"/>
</dbReference>
<evidence type="ECO:0000256" key="1">
    <source>
        <dbReference type="ARBA" id="ARBA00011900"/>
    </source>
</evidence>
<dbReference type="SUPFAM" id="SSF53335">
    <property type="entry name" value="S-adenosyl-L-methionine-dependent methyltransferases"/>
    <property type="match status" value="1"/>
</dbReference>
<dbReference type="REBASE" id="645694">
    <property type="entry name" value="M.MhyB1ORF95P"/>
</dbReference>
<dbReference type="GO" id="GO:0009307">
    <property type="term" value="P:DNA restriction-modification system"/>
    <property type="evidence" value="ECO:0007669"/>
    <property type="project" value="UniProtKB-KW"/>
</dbReference>
<dbReference type="InterPro" id="IPR011639">
    <property type="entry name" value="MethylTrfase_TaqI-like_dom"/>
</dbReference>
<organism evidence="9 10">
    <name type="scientific">Metamycoplasma hyosynoviae</name>
    <dbReference type="NCBI Taxonomy" id="29559"/>
    <lineage>
        <taxon>Bacteria</taxon>
        <taxon>Bacillati</taxon>
        <taxon>Mycoplasmatota</taxon>
        <taxon>Mycoplasmoidales</taxon>
        <taxon>Metamycoplasmataceae</taxon>
        <taxon>Metamycoplasma</taxon>
    </lineage>
</organism>
<evidence type="ECO:0000259" key="8">
    <source>
        <dbReference type="Pfam" id="PF07669"/>
    </source>
</evidence>
<accession>A0A9Q9BRY2</accession>
<reference evidence="9" key="1">
    <citation type="submission" date="2022-07" db="EMBL/GenBank/DDBJ databases">
        <title>Complete genome of Mycoplasma hyosynoviae B1.</title>
        <authorList>
            <person name="Spergser J."/>
        </authorList>
    </citation>
    <scope>NUCLEOTIDE SEQUENCE</scope>
    <source>
        <strain evidence="9">B1</strain>
    </source>
</reference>
<evidence type="ECO:0000256" key="5">
    <source>
        <dbReference type="ARBA" id="ARBA00022747"/>
    </source>
</evidence>
<evidence type="ECO:0000256" key="4">
    <source>
        <dbReference type="ARBA" id="ARBA00022691"/>
    </source>
</evidence>
<evidence type="ECO:0000313" key="9">
    <source>
        <dbReference type="EMBL" id="UTO26279.1"/>
    </source>
</evidence>
<gene>
    <name evidence="9" type="ORF">NMG93_00100</name>
</gene>
<dbReference type="GO" id="GO:0009007">
    <property type="term" value="F:site-specific DNA-methyltransferase (adenine-specific) activity"/>
    <property type="evidence" value="ECO:0007669"/>
    <property type="project" value="UniProtKB-EC"/>
</dbReference>
<dbReference type="PANTHER" id="PTHR33841:SF6">
    <property type="entry name" value="TYPE II METHYLTRANSFERASE M.HINDII"/>
    <property type="match status" value="1"/>
</dbReference>
<dbReference type="EC" id="2.1.1.72" evidence="1"/>
<evidence type="ECO:0000256" key="7">
    <source>
        <dbReference type="ARBA" id="ARBA00047942"/>
    </source>
</evidence>
<dbReference type="Pfam" id="PF07669">
    <property type="entry name" value="Eco57I"/>
    <property type="match status" value="1"/>
</dbReference>
<dbReference type="GO" id="GO:0003677">
    <property type="term" value="F:DNA binding"/>
    <property type="evidence" value="ECO:0007669"/>
    <property type="project" value="UniProtKB-KW"/>
</dbReference>
<keyword evidence="5" id="KW-0680">Restriction system</keyword>